<dbReference type="GO" id="GO:0019441">
    <property type="term" value="P:L-tryptophan catabolic process to kynurenine"/>
    <property type="evidence" value="ECO:0007669"/>
    <property type="project" value="TreeGrafter"/>
</dbReference>
<comment type="similarity">
    <text evidence="5">Belongs to the kynureninase family.</text>
</comment>
<comment type="catalytic activity">
    <reaction evidence="5">
        <text>3-hydroxy-L-kynurenine + H2O = 3-hydroxyanthranilate + L-alanine + H(+)</text>
        <dbReference type="Rhea" id="RHEA:25143"/>
        <dbReference type="ChEBI" id="CHEBI:15377"/>
        <dbReference type="ChEBI" id="CHEBI:15378"/>
        <dbReference type="ChEBI" id="CHEBI:36559"/>
        <dbReference type="ChEBI" id="CHEBI:57972"/>
        <dbReference type="ChEBI" id="CHEBI:58125"/>
        <dbReference type="EC" id="3.7.1.3"/>
    </reaction>
</comment>
<keyword evidence="2 5" id="KW-0378">Hydrolase</keyword>
<comment type="pathway">
    <text evidence="5">Cofactor biosynthesis; NAD(+) biosynthesis; quinolinate from L-kynurenine: step 2/3.</text>
</comment>
<dbReference type="Proteomes" id="UP000233565">
    <property type="component" value="Unassembled WGS sequence"/>
</dbReference>
<sequence length="402" mass="43337">MVSTAAALDSADPLAPFRARFVGADSDLVYFDGNSLGRPVAAAADRLAEFVRQQWGERLIRGWDERWMDLPTTLGDDLARICLGAAPGQTAIGDSTTVWLYKLMRAAVDHAVRTDPGRTEIVIDTDNFPTDRYVAEGIAAERGLTLCWIEVDTSAGVTADQLRKAVSERTALVVVNHVAYRSAWLADAPELTRIAHDAGALVLWDLCHSAGALPVELDAWDADLAVGCSYKYLNGGPGSPAFGYVNARLQGELTQPIQGWMGHADPFLMGPGYTPAAGMRRFISGTPPILGMVAMQSMLELVEEAGMEAIRAKSVALTSYAVELADATLPGVTLASPRDPAQRGGHVTLHHDRMREVTARLWERDVIPDYRDPGGLRIGLSPLSTSFDEVERGMAAVAEALR</sequence>
<dbReference type="Proteomes" id="UP000199113">
    <property type="component" value="Unassembled WGS sequence"/>
</dbReference>
<dbReference type="InterPro" id="IPR015422">
    <property type="entry name" value="PyrdxlP-dep_Trfase_small"/>
</dbReference>
<comment type="subunit">
    <text evidence="5">Homodimer.</text>
</comment>
<organism evidence="7 8">
    <name type="scientific">Nocardioides alpinus</name>
    <dbReference type="NCBI Taxonomy" id="748909"/>
    <lineage>
        <taxon>Bacteria</taxon>
        <taxon>Bacillati</taxon>
        <taxon>Actinomycetota</taxon>
        <taxon>Actinomycetes</taxon>
        <taxon>Propionibacteriales</taxon>
        <taxon>Nocardioidaceae</taxon>
        <taxon>Nocardioides</taxon>
    </lineage>
</organism>
<dbReference type="GO" id="GO:0030429">
    <property type="term" value="F:kynureninase activity"/>
    <property type="evidence" value="ECO:0007669"/>
    <property type="project" value="UniProtKB-UniRule"/>
</dbReference>
<dbReference type="NCBIfam" id="TIGR01814">
    <property type="entry name" value="kynureninase"/>
    <property type="match status" value="1"/>
</dbReference>
<dbReference type="GO" id="GO:0005737">
    <property type="term" value="C:cytoplasm"/>
    <property type="evidence" value="ECO:0007669"/>
    <property type="project" value="UniProtKB-UniRule"/>
</dbReference>
<gene>
    <name evidence="6" type="primary">kynU</name>
    <name evidence="6" type="ORF">CXG46_01825</name>
    <name evidence="7" type="ORF">SAMN05192575_102362</name>
</gene>
<dbReference type="UniPathway" id="UPA00334">
    <property type="reaction ID" value="UER00455"/>
</dbReference>
<evidence type="ECO:0000256" key="2">
    <source>
        <dbReference type="ARBA" id="ARBA00022801"/>
    </source>
</evidence>
<dbReference type="InterPro" id="IPR015424">
    <property type="entry name" value="PyrdxlP-dep_Trfase"/>
</dbReference>
<evidence type="ECO:0000256" key="4">
    <source>
        <dbReference type="NCBIfam" id="TIGR01814"/>
    </source>
</evidence>
<dbReference type="GO" id="GO:0030170">
    <property type="term" value="F:pyridoxal phosphate binding"/>
    <property type="evidence" value="ECO:0007669"/>
    <property type="project" value="UniProtKB-UniRule"/>
</dbReference>
<accession>A0A1I0XEX5</accession>
<dbReference type="OrthoDB" id="9812626at2"/>
<comment type="pathway">
    <text evidence="5">Amino-acid degradation; L-kynurenine degradation; L-alanine and anthranilate from L-kynurenine: step 1/1.</text>
</comment>
<dbReference type="Gene3D" id="3.40.640.10">
    <property type="entry name" value="Type I PLP-dependent aspartate aminotransferase-like (Major domain)"/>
    <property type="match status" value="1"/>
</dbReference>
<dbReference type="AlphaFoldDB" id="A0A1I0XEX5"/>
<evidence type="ECO:0000313" key="9">
    <source>
        <dbReference type="Proteomes" id="UP000233565"/>
    </source>
</evidence>
<dbReference type="InterPro" id="IPR015421">
    <property type="entry name" value="PyrdxlP-dep_Trfase_major"/>
</dbReference>
<name>A0A1I0XEX5_9ACTN</name>
<dbReference type="EMBL" id="PJBV01000010">
    <property type="protein sequence ID" value="PKH44315.1"/>
    <property type="molecule type" value="Genomic_DNA"/>
</dbReference>
<dbReference type="STRING" id="748909.SAMN05192575_102362"/>
<comment type="cofactor">
    <cofactor evidence="5">
        <name>pyridoxal 5'-phosphate</name>
        <dbReference type="ChEBI" id="CHEBI:597326"/>
    </cofactor>
</comment>
<dbReference type="EMBL" id="FOKC01000002">
    <property type="protein sequence ID" value="SFA99585.1"/>
    <property type="molecule type" value="Genomic_DNA"/>
</dbReference>
<dbReference type="PANTHER" id="PTHR14084">
    <property type="entry name" value="KYNURENINASE"/>
    <property type="match status" value="1"/>
</dbReference>
<evidence type="ECO:0000256" key="5">
    <source>
        <dbReference type="PIRNR" id="PIRNR038800"/>
    </source>
</evidence>
<dbReference type="SUPFAM" id="SSF53383">
    <property type="entry name" value="PLP-dependent transferases"/>
    <property type="match status" value="1"/>
</dbReference>
<evidence type="ECO:0000256" key="3">
    <source>
        <dbReference type="ARBA" id="ARBA00022898"/>
    </source>
</evidence>
<protein>
    <recommendedName>
        <fullName evidence="4 5">Kynureninase</fullName>
        <ecNumber evidence="4 5">3.7.1.3</ecNumber>
    </recommendedName>
</protein>
<evidence type="ECO:0000256" key="1">
    <source>
        <dbReference type="ARBA" id="ARBA00022642"/>
    </source>
</evidence>
<comment type="function">
    <text evidence="5">Catalyzes the cleavage of L-kynurenine (L-Kyn) and L-3-hydroxykynurenine (L-3OHKyn) into anthranilic acid (AA) and 3-hydroxyanthranilic acid (3-OHAA), respectively.</text>
</comment>
<keyword evidence="9" id="KW-1185">Reference proteome</keyword>
<dbReference type="GO" id="GO:0097053">
    <property type="term" value="P:L-kynurenine catabolic process"/>
    <property type="evidence" value="ECO:0007669"/>
    <property type="project" value="UniProtKB-UniPathway"/>
</dbReference>
<dbReference type="UniPathway" id="UPA00253">
    <property type="reaction ID" value="UER00329"/>
</dbReference>
<dbReference type="EC" id="3.7.1.3" evidence="4 5"/>
<comment type="catalytic activity">
    <reaction evidence="5">
        <text>L-kynurenine + H2O = anthranilate + L-alanine + H(+)</text>
        <dbReference type="Rhea" id="RHEA:16813"/>
        <dbReference type="ChEBI" id="CHEBI:15377"/>
        <dbReference type="ChEBI" id="CHEBI:15378"/>
        <dbReference type="ChEBI" id="CHEBI:16567"/>
        <dbReference type="ChEBI" id="CHEBI:57959"/>
        <dbReference type="ChEBI" id="CHEBI:57972"/>
        <dbReference type="EC" id="3.7.1.3"/>
    </reaction>
</comment>
<dbReference type="GO" id="GO:0043420">
    <property type="term" value="P:anthranilate metabolic process"/>
    <property type="evidence" value="ECO:0007669"/>
    <property type="project" value="TreeGrafter"/>
</dbReference>
<evidence type="ECO:0000313" key="7">
    <source>
        <dbReference type="EMBL" id="SFA99585.1"/>
    </source>
</evidence>
<dbReference type="PANTHER" id="PTHR14084:SF0">
    <property type="entry name" value="KYNURENINASE"/>
    <property type="match status" value="1"/>
</dbReference>
<evidence type="ECO:0000313" key="6">
    <source>
        <dbReference type="EMBL" id="PKH44315.1"/>
    </source>
</evidence>
<reference evidence="6 9" key="2">
    <citation type="submission" date="2017-12" db="EMBL/GenBank/DDBJ databases">
        <title>Pharmacopeia of the Arctic Ocean.</title>
        <authorList>
            <person name="Collins E."/>
            <person name="Ducluzeau A.-L."/>
        </authorList>
    </citation>
    <scope>NUCLEOTIDE SEQUENCE [LARGE SCALE GENOMIC DNA]</scope>
    <source>
        <strain evidence="6 9">DSM 23325</strain>
    </source>
</reference>
<keyword evidence="3 5" id="KW-0663">Pyridoxal phosphate</keyword>
<dbReference type="InterPro" id="IPR010111">
    <property type="entry name" value="Kynureninase"/>
</dbReference>
<keyword evidence="1 5" id="KW-0662">Pyridine nucleotide biosynthesis</keyword>
<dbReference type="Gene3D" id="3.90.1150.10">
    <property type="entry name" value="Aspartate Aminotransferase, domain 1"/>
    <property type="match status" value="1"/>
</dbReference>
<dbReference type="PIRSF" id="PIRSF038800">
    <property type="entry name" value="KYNU"/>
    <property type="match status" value="1"/>
</dbReference>
<proteinExistence type="inferred from homology"/>
<dbReference type="GO" id="GO:0009435">
    <property type="term" value="P:NAD+ biosynthetic process"/>
    <property type="evidence" value="ECO:0007669"/>
    <property type="project" value="UniProtKB-UniRule"/>
</dbReference>
<evidence type="ECO:0000313" key="8">
    <source>
        <dbReference type="Proteomes" id="UP000199113"/>
    </source>
</evidence>
<dbReference type="Pfam" id="PF22580">
    <property type="entry name" value="KYNU_C"/>
    <property type="match status" value="1"/>
</dbReference>
<reference evidence="7" key="1">
    <citation type="submission" date="2016-10" db="EMBL/GenBank/DDBJ databases">
        <authorList>
            <person name="de Groot N.N."/>
        </authorList>
    </citation>
    <scope>NUCLEOTIDE SEQUENCE [LARGE SCALE GENOMIC DNA]</scope>
    <source>
        <strain evidence="7">CGMCC 1.10697</strain>
    </source>
</reference>